<keyword evidence="1" id="KW-0472">Membrane</keyword>
<keyword evidence="3" id="KW-1185">Reference proteome</keyword>
<evidence type="ECO:0000313" key="2">
    <source>
        <dbReference type="EMBL" id="CAG8818344.1"/>
    </source>
</evidence>
<proteinExistence type="predicted"/>
<protein>
    <submittedName>
        <fullName evidence="2">13344_t:CDS:1</fullName>
    </submittedName>
</protein>
<keyword evidence="1" id="KW-1133">Transmembrane helix</keyword>
<feature type="non-terminal residue" evidence="2">
    <location>
        <position position="1"/>
    </location>
</feature>
<dbReference type="Proteomes" id="UP000789901">
    <property type="component" value="Unassembled WGS sequence"/>
</dbReference>
<feature type="transmembrane region" description="Helical" evidence="1">
    <location>
        <begin position="66"/>
        <end position="87"/>
    </location>
</feature>
<sequence length="107" mass="12633">SDLSDDKNESDISFNTQENQSKNDLELILKEMPFANEETLNKTIEEYRLQLYQLINIQLPTSNKNAIFLVQKISLLIIYLKNLYLVVLKDRKNLRMNWIFTLTLDGH</sequence>
<name>A0ABN7W619_GIGMA</name>
<organism evidence="2 3">
    <name type="scientific">Gigaspora margarita</name>
    <dbReference type="NCBI Taxonomy" id="4874"/>
    <lineage>
        <taxon>Eukaryota</taxon>
        <taxon>Fungi</taxon>
        <taxon>Fungi incertae sedis</taxon>
        <taxon>Mucoromycota</taxon>
        <taxon>Glomeromycotina</taxon>
        <taxon>Glomeromycetes</taxon>
        <taxon>Diversisporales</taxon>
        <taxon>Gigasporaceae</taxon>
        <taxon>Gigaspora</taxon>
    </lineage>
</organism>
<evidence type="ECO:0000313" key="3">
    <source>
        <dbReference type="Proteomes" id="UP000789901"/>
    </source>
</evidence>
<accession>A0ABN7W619</accession>
<dbReference type="EMBL" id="CAJVQB010032466">
    <property type="protein sequence ID" value="CAG8818344.1"/>
    <property type="molecule type" value="Genomic_DNA"/>
</dbReference>
<comment type="caution">
    <text evidence="2">The sequence shown here is derived from an EMBL/GenBank/DDBJ whole genome shotgun (WGS) entry which is preliminary data.</text>
</comment>
<gene>
    <name evidence="2" type="ORF">GMARGA_LOCUS27039</name>
</gene>
<keyword evidence="1" id="KW-0812">Transmembrane</keyword>
<reference evidence="2 3" key="1">
    <citation type="submission" date="2021-06" db="EMBL/GenBank/DDBJ databases">
        <authorList>
            <person name="Kallberg Y."/>
            <person name="Tangrot J."/>
            <person name="Rosling A."/>
        </authorList>
    </citation>
    <scope>NUCLEOTIDE SEQUENCE [LARGE SCALE GENOMIC DNA]</scope>
    <source>
        <strain evidence="2 3">120-4 pot B 10/14</strain>
    </source>
</reference>
<evidence type="ECO:0000256" key="1">
    <source>
        <dbReference type="SAM" id="Phobius"/>
    </source>
</evidence>